<reference evidence="1" key="2">
    <citation type="submission" date="2025-09" db="UniProtKB">
        <authorList>
            <consortium name="EnsemblPlants"/>
        </authorList>
    </citation>
    <scope>IDENTIFICATION</scope>
</reference>
<dbReference type="EnsemblPlants" id="AVESA.00010b.r2.5AG0821660.1">
    <property type="protein sequence ID" value="AVESA.00010b.r2.5AG0821660.1.CDS"/>
    <property type="gene ID" value="AVESA.00010b.r2.5AG0821660"/>
</dbReference>
<name>A0ACD5XN22_AVESA</name>
<sequence>MRRRQPGKSGGSWSPTHPPPGCRGARAGKPSGSAELDRRWVRGERRDGSVRKTHHVRGIRAVRADPTAATGSWDTSPAAGSSGAVRSATSGSEKERASFRRLPVLPCLALLGELYIYSLPQFMQQRTVATNFRSSLRFVSSKQKRRNSSGAKESKPPMGQSFSYLKRFTVRDEDDRIRYAVSSMQGWRPHMQDAHATFLDLDGTRSTSFFGVYDGHGGANVALYCANRFHTELQKDEDYQNNLDNALGHVFFRMDEQLRGNDEWRELANPRRLSFNLPNCLMAPFAEVGPPYTEGSTACVALIRGNQIIVGNVGDSRCVLSRSGQAMDLSTDHKPNLPAEHQRIQDAGGRLTRDVRRFWCAGQPRVEYGSYRVDGFLAMSRAIGDFELKSNGLPATQHKVTCNPDVRTDLITDDTEFLLIASDGIWDILSSQGAVDFVHQKLASGTTDLGTICKGLLSRCFWSKDNSTVILVQFKPAARIPLVLPADAAAVVDPIAPGTSSSRHPDAGAEAKAATKSEIKED</sequence>
<accession>A0ACD5XN22</accession>
<evidence type="ECO:0000313" key="1">
    <source>
        <dbReference type="EnsemblPlants" id="AVESA.00010b.r2.5AG0821660.1.CDS"/>
    </source>
</evidence>
<protein>
    <submittedName>
        <fullName evidence="1">Uncharacterized protein</fullName>
    </submittedName>
</protein>
<proteinExistence type="predicted"/>
<keyword evidence="2" id="KW-1185">Reference proteome</keyword>
<evidence type="ECO:0000313" key="2">
    <source>
        <dbReference type="Proteomes" id="UP001732700"/>
    </source>
</evidence>
<dbReference type="Proteomes" id="UP001732700">
    <property type="component" value="Chromosome 5A"/>
</dbReference>
<organism evidence="1 2">
    <name type="scientific">Avena sativa</name>
    <name type="common">Oat</name>
    <dbReference type="NCBI Taxonomy" id="4498"/>
    <lineage>
        <taxon>Eukaryota</taxon>
        <taxon>Viridiplantae</taxon>
        <taxon>Streptophyta</taxon>
        <taxon>Embryophyta</taxon>
        <taxon>Tracheophyta</taxon>
        <taxon>Spermatophyta</taxon>
        <taxon>Magnoliopsida</taxon>
        <taxon>Liliopsida</taxon>
        <taxon>Poales</taxon>
        <taxon>Poaceae</taxon>
        <taxon>BOP clade</taxon>
        <taxon>Pooideae</taxon>
        <taxon>Poodae</taxon>
        <taxon>Poeae</taxon>
        <taxon>Poeae Chloroplast Group 1 (Aveneae type)</taxon>
        <taxon>Aveninae</taxon>
        <taxon>Avena</taxon>
    </lineage>
</organism>
<reference evidence="1" key="1">
    <citation type="submission" date="2021-05" db="EMBL/GenBank/DDBJ databases">
        <authorList>
            <person name="Scholz U."/>
            <person name="Mascher M."/>
            <person name="Fiebig A."/>
        </authorList>
    </citation>
    <scope>NUCLEOTIDE SEQUENCE [LARGE SCALE GENOMIC DNA]</scope>
</reference>